<evidence type="ECO:0000313" key="3">
    <source>
        <dbReference type="Proteomes" id="UP000054695"/>
    </source>
</evidence>
<dbReference type="SMART" id="SM00429">
    <property type="entry name" value="IPT"/>
    <property type="match status" value="1"/>
</dbReference>
<name>A0A0W0R6S0_LEGBO</name>
<gene>
    <name evidence="2" type="ORF">Lboz_3631</name>
</gene>
<sequence length="683" mass="73443">MNYAQTGILNNLSLTNQHLGFSGPLNWGVTYSDLTGTYYNAQYVLPLGSRLALSALGEYGSGQYRLNGTLGYGFSPLAQMKFTAERFGQRLPFQFDSGDIESRVHQDAYGVRFQQLFNLPFLQGFNLGGYYADASSKELNPIIFTSNGDNCGGFVSDLQCINYRHLAGATSTGADAGIDVLLTPSTLVSGSLYYDQVRYNPIFSPVSEEDRNGLGGGIKLNQLLGERLKLTGEATVREIYDTYQAGFSWLPNFQKMKLGIELSLFGQHVTSHNTTPDNNSIGLQVNFLADGNKRYDERHRWGSQRLSDITQWVSTPAVKMNQVFVIAEQITKLLAPSIIGITPNSGPLAGGNTVTIMGSNFVQGLLVFFGGQPATNIQVLSSNSIHVTVPTAVILLRARATVSDKVVDVVVQNPDGQQTSFPEGYTYIGAALTATNPSDATQNVGQTAAFSTTASGGTLPYTYQWQVSTDSGSTWTDISGATATSYTTPTLVAGDNGNQYRMVVTDAASDTVITTAATLTVISVGDAYGGGVIYRIDGSTAYIISPSDVATAIWGPFSNVATNAINTFNISTDNTYTVLAGANFPAAEACRNYTAGSGVNTWFLPAQSEWALIVADITTINSKSGASGFTQFATDSQYWSSTQFSNIPSVAYTRLFTGPDSSYENENTKTNPWRIRCVRALTL</sequence>
<protein>
    <submittedName>
        <fullName evidence="2">IPT/TIG domain protein</fullName>
    </submittedName>
</protein>
<dbReference type="Gene3D" id="2.60.40.10">
    <property type="entry name" value="Immunoglobulins"/>
    <property type="match status" value="1"/>
</dbReference>
<dbReference type="Gene3D" id="2.60.40.2700">
    <property type="match status" value="1"/>
</dbReference>
<organism evidence="2 3">
    <name type="scientific">Legionella bozemanae</name>
    <name type="common">Fluoribacter bozemanae</name>
    <dbReference type="NCBI Taxonomy" id="447"/>
    <lineage>
        <taxon>Bacteria</taxon>
        <taxon>Pseudomonadati</taxon>
        <taxon>Pseudomonadota</taxon>
        <taxon>Gammaproteobacteria</taxon>
        <taxon>Legionellales</taxon>
        <taxon>Legionellaceae</taxon>
        <taxon>Legionella</taxon>
    </lineage>
</organism>
<dbReference type="EMBL" id="LNXU01000060">
    <property type="protein sequence ID" value="KTC66736.1"/>
    <property type="molecule type" value="Genomic_DNA"/>
</dbReference>
<proteinExistence type="predicted"/>
<feature type="domain" description="IPT/TIG" evidence="1">
    <location>
        <begin position="335"/>
        <end position="428"/>
    </location>
</feature>
<evidence type="ECO:0000259" key="1">
    <source>
        <dbReference type="SMART" id="SM00429"/>
    </source>
</evidence>
<keyword evidence="3" id="KW-1185">Reference proteome</keyword>
<dbReference type="SUPFAM" id="SSF81296">
    <property type="entry name" value="E set domains"/>
    <property type="match status" value="1"/>
</dbReference>
<dbReference type="InterPro" id="IPR014756">
    <property type="entry name" value="Ig_E-set"/>
</dbReference>
<evidence type="ECO:0000313" key="2">
    <source>
        <dbReference type="EMBL" id="KTC66736.1"/>
    </source>
</evidence>
<dbReference type="Pfam" id="PF01833">
    <property type="entry name" value="TIG"/>
    <property type="match status" value="1"/>
</dbReference>
<reference evidence="2 3" key="1">
    <citation type="submission" date="2015-11" db="EMBL/GenBank/DDBJ databases">
        <title>Genomic analysis of 38 Legionella species identifies large and diverse effector repertoires.</title>
        <authorList>
            <person name="Burstein D."/>
            <person name="Amaro F."/>
            <person name="Zusman T."/>
            <person name="Lifshitz Z."/>
            <person name="Cohen O."/>
            <person name="Gilbert J.A."/>
            <person name="Pupko T."/>
            <person name="Shuman H.A."/>
            <person name="Segal G."/>
        </authorList>
    </citation>
    <scope>NUCLEOTIDE SEQUENCE [LARGE SCALE GENOMIC DNA]</scope>
    <source>
        <strain evidence="2 3">WIGA</strain>
    </source>
</reference>
<comment type="caution">
    <text evidence="2">The sequence shown here is derived from an EMBL/GenBank/DDBJ whole genome shotgun (WGS) entry which is preliminary data.</text>
</comment>
<dbReference type="InterPro" id="IPR002909">
    <property type="entry name" value="IPT_dom"/>
</dbReference>
<dbReference type="InterPro" id="IPR013783">
    <property type="entry name" value="Ig-like_fold"/>
</dbReference>
<dbReference type="STRING" id="447.Lboz_3631"/>
<dbReference type="AlphaFoldDB" id="A0A0W0R6S0"/>
<dbReference type="PATRIC" id="fig|447.4.peg.3896"/>
<dbReference type="CDD" id="cd00102">
    <property type="entry name" value="IPT"/>
    <property type="match status" value="1"/>
</dbReference>
<accession>A0A0W0R6S0</accession>
<dbReference type="Proteomes" id="UP000054695">
    <property type="component" value="Unassembled WGS sequence"/>
</dbReference>